<dbReference type="Proteomes" id="UP000242765">
    <property type="component" value="Unassembled WGS sequence"/>
</dbReference>
<dbReference type="Gene3D" id="1.20.58.2200">
    <property type="match status" value="1"/>
</dbReference>
<evidence type="ECO:0000313" key="2">
    <source>
        <dbReference type="EMBL" id="OTG67082.1"/>
    </source>
</evidence>
<gene>
    <name evidence="2" type="ORF">B9T28_00050</name>
</gene>
<protein>
    <recommendedName>
        <fullName evidence="4">FimV domain-containing protein</fullName>
    </recommendedName>
</protein>
<evidence type="ECO:0008006" key="4">
    <source>
        <dbReference type="Google" id="ProtNLM"/>
    </source>
</evidence>
<feature type="region of interest" description="Disordered" evidence="1">
    <location>
        <begin position="24"/>
        <end position="52"/>
    </location>
</feature>
<accession>A0A1Y3CKF8</accession>
<dbReference type="AlphaFoldDB" id="A0A1Y3CKF8"/>
<proteinExistence type="predicted"/>
<reference evidence="2 3" key="1">
    <citation type="submission" date="2017-04" db="EMBL/GenBank/DDBJ databases">
        <title>High diversity of culturable Acinetobacter species in natural soil and water ecosystems.</title>
        <authorList>
            <person name="Nemec A."/>
            <person name="Radolfova-Krizova L."/>
        </authorList>
    </citation>
    <scope>NUCLEOTIDE SEQUENCE [LARGE SCALE GENOMIC DNA]</scope>
    <source>
        <strain evidence="2 3">ANC 4999</strain>
    </source>
</reference>
<dbReference type="EMBL" id="NEGB01000001">
    <property type="protein sequence ID" value="OTG67082.1"/>
    <property type="molecule type" value="Genomic_DNA"/>
</dbReference>
<dbReference type="RefSeq" id="WP_086201945.1">
    <property type="nucleotide sequence ID" value="NZ_NEGB01000001.1"/>
</dbReference>
<feature type="compositionally biased region" description="Basic and acidic residues" evidence="1">
    <location>
        <begin position="24"/>
        <end position="33"/>
    </location>
</feature>
<dbReference type="STRING" id="1977882.B9T28_00050"/>
<dbReference type="OrthoDB" id="6713201at2"/>
<evidence type="ECO:0000256" key="1">
    <source>
        <dbReference type="SAM" id="MobiDB-lite"/>
    </source>
</evidence>
<organism evidence="2 3">
    <name type="scientific">Acinetobacter silvestris</name>
    <dbReference type="NCBI Taxonomy" id="1977882"/>
    <lineage>
        <taxon>Bacteria</taxon>
        <taxon>Pseudomonadati</taxon>
        <taxon>Pseudomonadota</taxon>
        <taxon>Gammaproteobacteria</taxon>
        <taxon>Moraxellales</taxon>
        <taxon>Moraxellaceae</taxon>
        <taxon>Acinetobacter</taxon>
    </lineage>
</organism>
<name>A0A1Y3CKF8_9GAMM</name>
<evidence type="ECO:0000313" key="3">
    <source>
        <dbReference type="Proteomes" id="UP000242765"/>
    </source>
</evidence>
<keyword evidence="3" id="KW-1185">Reference proteome</keyword>
<sequence>MLYVIPFVLLLVILVVLKKRESTNNEKGKETARKTTKKNAARTARSSQRQASNTQVVQDEVIVQKQATPLSAELKQSIEQLIREKNFFSAEAKINQALNQDNSQHDLYLYLLDVHLAHKDEFAIDQLVNHVRSLGLEDIAQQAEAKQKVYAEENKAQDTIEFIQPSAKTNPEAQTIKNHAAFDALVDSSSAQSNVEQVQDTSNTPQAIVEPAPLEFSFVNESVPTIVEEPQKTPEPTVEIKPLEFTFTTPATAEVEVPATPNVAEPVQKTDIQPLDFSFDLSPKTEAPQHTPLESVIPENIEIANDFKLDFAEPIAPIVEQTVEATTPAIADFEFKFEIPEVEAPTHSTLELDPPSLATETPVLVEPLHFEKSHVVESITESHDPLAQSFPELIQVNEMQLNLELAEQYIELGAYESAQQLLNQDAHQYSAEQLSHSQNLLNRIAS</sequence>
<feature type="compositionally biased region" description="Low complexity" evidence="1">
    <location>
        <begin position="41"/>
        <end position="52"/>
    </location>
</feature>
<dbReference type="InterPro" id="IPR038440">
    <property type="entry name" value="FimV_C_sf"/>
</dbReference>
<comment type="caution">
    <text evidence="2">The sequence shown here is derived from an EMBL/GenBank/DDBJ whole genome shotgun (WGS) entry which is preliminary data.</text>
</comment>